<dbReference type="AlphaFoldDB" id="A0A9P0QM56"/>
<dbReference type="PANTHER" id="PTHR18806:SF4">
    <property type="entry name" value="RNA-BINDING PROTEIN 25"/>
    <property type="match status" value="1"/>
</dbReference>
<dbReference type="Proteomes" id="UP000837801">
    <property type="component" value="Unassembled WGS sequence"/>
</dbReference>
<accession>A0A9P0QM56</accession>
<keyword evidence="3" id="KW-0508">mRNA splicing</keyword>
<keyword evidence="3" id="KW-0507">mRNA processing</keyword>
<dbReference type="OrthoDB" id="6275295at2759"/>
<dbReference type="GO" id="GO:0005681">
    <property type="term" value="C:spliceosomal complex"/>
    <property type="evidence" value="ECO:0007669"/>
    <property type="project" value="UniProtKB-KW"/>
</dbReference>
<feature type="coiled-coil region" evidence="5">
    <location>
        <begin position="304"/>
        <end position="335"/>
    </location>
</feature>
<dbReference type="InterPro" id="IPR002483">
    <property type="entry name" value="PWI_dom"/>
</dbReference>
<feature type="region of interest" description="Disordered" evidence="6">
    <location>
        <begin position="84"/>
        <end position="103"/>
    </location>
</feature>
<evidence type="ECO:0000313" key="8">
    <source>
        <dbReference type="EMBL" id="CAH2351057.1"/>
    </source>
</evidence>
<keyword evidence="8" id="KW-0687">Ribonucleoprotein</keyword>
<name>A0A9P0QM56_9ASCO</name>
<feature type="domain" description="PWI" evidence="7">
    <location>
        <begin position="532"/>
        <end position="607"/>
    </location>
</feature>
<comment type="similarity">
    <text evidence="1">Belongs to the SNU71 family.</text>
</comment>
<feature type="compositionally biased region" description="Polar residues" evidence="6">
    <location>
        <begin position="84"/>
        <end position="96"/>
    </location>
</feature>
<evidence type="ECO:0000256" key="6">
    <source>
        <dbReference type="SAM" id="MobiDB-lite"/>
    </source>
</evidence>
<feature type="region of interest" description="Disordered" evidence="6">
    <location>
        <begin position="469"/>
        <end position="488"/>
    </location>
</feature>
<dbReference type="InterPro" id="IPR052768">
    <property type="entry name" value="RBM25"/>
</dbReference>
<evidence type="ECO:0000313" key="9">
    <source>
        <dbReference type="Proteomes" id="UP000837801"/>
    </source>
</evidence>
<proteinExistence type="inferred from homology"/>
<dbReference type="Pfam" id="PF01480">
    <property type="entry name" value="PWI"/>
    <property type="match status" value="1"/>
</dbReference>
<evidence type="ECO:0000256" key="1">
    <source>
        <dbReference type="ARBA" id="ARBA00005544"/>
    </source>
</evidence>
<protein>
    <recommendedName>
        <fullName evidence="2">U1 small nuclear ribonucleoprotein component SNU71</fullName>
    </recommendedName>
</protein>
<comment type="function">
    <text evidence="4">Component of the U1 snRNP particle, which recognizes and binds the 5'-splice site of pre-mRNA. Together with other non-snRNP factors, U1 snRNP forms the spliceosomal commitment complex, that targets pre-mRNA to the splicing pathway.</text>
</comment>
<dbReference type="PANTHER" id="PTHR18806">
    <property type="entry name" value="RBM25 PROTEIN"/>
    <property type="match status" value="1"/>
</dbReference>
<reference evidence="8" key="1">
    <citation type="submission" date="2022-03" db="EMBL/GenBank/DDBJ databases">
        <authorList>
            <person name="Legras J.-L."/>
            <person name="Devillers H."/>
            <person name="Grondin C."/>
        </authorList>
    </citation>
    <scope>NUCLEOTIDE SEQUENCE</scope>
    <source>
        <strain evidence="8">CLIB 1423</strain>
    </source>
</reference>
<evidence type="ECO:0000256" key="3">
    <source>
        <dbReference type="ARBA" id="ARBA00022728"/>
    </source>
</evidence>
<dbReference type="EMBL" id="CAKXYY010000002">
    <property type="protein sequence ID" value="CAH2351057.1"/>
    <property type="molecule type" value="Genomic_DNA"/>
</dbReference>
<evidence type="ECO:0000259" key="7">
    <source>
        <dbReference type="SMART" id="SM00311"/>
    </source>
</evidence>
<evidence type="ECO:0000256" key="2">
    <source>
        <dbReference type="ARBA" id="ARBA00014280"/>
    </source>
</evidence>
<sequence length="607" mass="69149">MAPVENGLTSLSPYGLPVLSKSITSILKPLPFEKSRSEEKNSDSNEISLPGLKIPVFKNSSILQIINSNNSKIRADDRIGQVGKRNNVNKSENGSSLAEIEPESESVAVNDDMEVDDSVGPKYYLEIESFVPRNLQQQVTTLIIKGFPSVKKTAIEKILGLITSSHIQWSIINFEIIERRLLFIRFESILNLHALMVKLNKLEEHLENLKIFVDPKVEEYISKLSPNETIEGTSLEDEQLILKINRIIKSPKNQEKSSTKGSGTEDLDAVMSYFNTYKVEDAELVDVPNDMKSGIVKDIIKFRSKVLKIEKERRKKEIEQERQKAKSKLKKLFLEISSNEKAGDIEMDVDAEDDENSIDDEYSTLNDAEYDELMQNKLQKDKDTEYEKELKAMKDLEKYKKTVLEQKLASLRDYENDLVENKLKYIDDFKSFNDYDLQQYGSITSKLYYTNHSEYLRNRTKERAKEEKLDLLDEAEEQKEREEERKTSVVPKTTIIPVGVMPTTSESASPKNGFAQGKDSAVSGTSLSISSLPASTQSSIKDKISNLIEEYLGLKEDSLIDFVFDHLLENNLSKRESLTEELAETLDDDAQVVVDDLWKFINEVSSN</sequence>
<dbReference type="GO" id="GO:0003729">
    <property type="term" value="F:mRNA binding"/>
    <property type="evidence" value="ECO:0007669"/>
    <property type="project" value="TreeGrafter"/>
</dbReference>
<keyword evidence="5" id="KW-0175">Coiled coil</keyword>
<gene>
    <name evidence="8" type="ORF">CLIB1423_02S11276</name>
</gene>
<organism evidence="8 9">
    <name type="scientific">[Candida] railenensis</name>
    <dbReference type="NCBI Taxonomy" id="45579"/>
    <lineage>
        <taxon>Eukaryota</taxon>
        <taxon>Fungi</taxon>
        <taxon>Dikarya</taxon>
        <taxon>Ascomycota</taxon>
        <taxon>Saccharomycotina</taxon>
        <taxon>Pichiomycetes</taxon>
        <taxon>Debaryomycetaceae</taxon>
        <taxon>Kurtzmaniella</taxon>
    </lineage>
</organism>
<dbReference type="Gene3D" id="1.20.1390.10">
    <property type="entry name" value="PWI domain"/>
    <property type="match status" value="1"/>
</dbReference>
<dbReference type="SMART" id="SM00311">
    <property type="entry name" value="PWI"/>
    <property type="match status" value="1"/>
</dbReference>
<keyword evidence="9" id="KW-1185">Reference proteome</keyword>
<feature type="compositionally biased region" description="Basic and acidic residues" evidence="6">
    <location>
        <begin position="478"/>
        <end position="487"/>
    </location>
</feature>
<evidence type="ECO:0000256" key="4">
    <source>
        <dbReference type="ARBA" id="ARBA00025004"/>
    </source>
</evidence>
<comment type="caution">
    <text evidence="8">The sequence shown here is derived from an EMBL/GenBank/DDBJ whole genome shotgun (WGS) entry which is preliminary data.</text>
</comment>
<keyword evidence="3" id="KW-0747">Spliceosome</keyword>
<evidence type="ECO:0000256" key="5">
    <source>
        <dbReference type="SAM" id="Coils"/>
    </source>
</evidence>